<protein>
    <submittedName>
        <fullName evidence="8">Quinone oxidoreductase</fullName>
    </submittedName>
</protein>
<evidence type="ECO:0000256" key="1">
    <source>
        <dbReference type="ARBA" id="ARBA00004496"/>
    </source>
</evidence>
<proteinExistence type="predicted"/>
<dbReference type="Pfam" id="PF00107">
    <property type="entry name" value="ADH_zinc_N"/>
    <property type="match status" value="1"/>
</dbReference>
<dbReference type="Pfam" id="PF08240">
    <property type="entry name" value="ADH_N"/>
    <property type="match status" value="1"/>
</dbReference>
<comment type="subcellular location">
    <subcellularLocation>
        <location evidence="1">Cytoplasm</location>
    </subcellularLocation>
</comment>
<evidence type="ECO:0000313" key="9">
    <source>
        <dbReference type="Proteomes" id="UP000230821"/>
    </source>
</evidence>
<dbReference type="Gene3D" id="3.90.180.10">
    <property type="entry name" value="Medium-chain alcohol dehydrogenases, catalytic domain"/>
    <property type="match status" value="1"/>
</dbReference>
<dbReference type="InterPro" id="IPR011032">
    <property type="entry name" value="GroES-like_sf"/>
</dbReference>
<evidence type="ECO:0000256" key="2">
    <source>
        <dbReference type="ARBA" id="ARBA00011881"/>
    </source>
</evidence>
<organism evidence="8 9">
    <name type="scientific">candidate division KSB3 bacterium</name>
    <dbReference type="NCBI Taxonomy" id="2044937"/>
    <lineage>
        <taxon>Bacteria</taxon>
        <taxon>candidate division KSB3</taxon>
    </lineage>
</organism>
<keyword evidence="4" id="KW-0521">NADP</keyword>
<comment type="subunit">
    <text evidence="2">Homotetramer.</text>
</comment>
<evidence type="ECO:0000256" key="6">
    <source>
        <dbReference type="ARBA" id="ARBA00022990"/>
    </source>
</evidence>
<dbReference type="InterPro" id="IPR013149">
    <property type="entry name" value="ADH-like_C"/>
</dbReference>
<gene>
    <name evidence="8" type="ORF">CSA56_09975</name>
</gene>
<feature type="domain" description="Enoyl reductase (ER)" evidence="7">
    <location>
        <begin position="10"/>
        <end position="318"/>
    </location>
</feature>
<reference evidence="8 9" key="1">
    <citation type="submission" date="2017-10" db="EMBL/GenBank/DDBJ databases">
        <title>Novel microbial diversity and functional potential in the marine mammal oral microbiome.</title>
        <authorList>
            <person name="Dudek N.K."/>
            <person name="Sun C.L."/>
            <person name="Burstein D."/>
            <person name="Kantor R.S."/>
            <person name="Aliaga Goltsman D.S."/>
            <person name="Bik E.M."/>
            <person name="Thomas B.C."/>
            <person name="Banfield J.F."/>
            <person name="Relman D.A."/>
        </authorList>
    </citation>
    <scope>NUCLEOTIDE SEQUENCE [LARGE SCALE GENOMIC DNA]</scope>
    <source>
        <strain evidence="8">DOLJORAL78_47_16</strain>
    </source>
</reference>
<evidence type="ECO:0000313" key="8">
    <source>
        <dbReference type="EMBL" id="PIE33830.1"/>
    </source>
</evidence>
<dbReference type="PANTHER" id="PTHR44154:SF1">
    <property type="entry name" value="QUINONE OXIDOREDUCTASE"/>
    <property type="match status" value="1"/>
</dbReference>
<evidence type="ECO:0000259" key="7">
    <source>
        <dbReference type="SMART" id="SM00829"/>
    </source>
</evidence>
<dbReference type="SUPFAM" id="SSF50129">
    <property type="entry name" value="GroES-like"/>
    <property type="match status" value="1"/>
</dbReference>
<dbReference type="Gene3D" id="3.40.50.720">
    <property type="entry name" value="NAD(P)-binding Rossmann-like Domain"/>
    <property type="match status" value="1"/>
</dbReference>
<dbReference type="EMBL" id="PDSK01000094">
    <property type="protein sequence ID" value="PIE33830.1"/>
    <property type="molecule type" value="Genomic_DNA"/>
</dbReference>
<dbReference type="GO" id="GO:0008270">
    <property type="term" value="F:zinc ion binding"/>
    <property type="evidence" value="ECO:0007669"/>
    <property type="project" value="InterPro"/>
</dbReference>
<keyword evidence="5" id="KW-0694">RNA-binding</keyword>
<dbReference type="InterPro" id="IPR036291">
    <property type="entry name" value="NAD(P)-bd_dom_sf"/>
</dbReference>
<dbReference type="InterPro" id="IPR051603">
    <property type="entry name" value="Zinc-ADH_QOR/CCCR"/>
</dbReference>
<accession>A0A2G6KEM0</accession>
<dbReference type="SMART" id="SM00829">
    <property type="entry name" value="PKS_ER"/>
    <property type="match status" value="1"/>
</dbReference>
<sequence length="320" mass="33501">MKAIRVYEPGDPEVMKLEDVTEPQAGPGQVVVQIQAIGVNPVDTYIRLGKQGYSPSYPYTPGFDAAGVIEAVGEDVAEVQVGDRVYCAGTISGAYAEKALCAEKQVHSLPDHVSFAQGAAVSIPYGTAYRALFQRAQAKAGDIVLIHGASGGVGLAAIQLARAAGMTVIGTAGTGKSQQLIRERGAHHVLDHHQPDHLEQAVELIQGQKVNVILEMLANVNLGRDLPILAQGGRVVVIGSRGDVTITPRDLMGRDADILGMALKNTSPTELAGIHAALVAGLENGTLCPVVGRELPLTEAAQAHHDVIESSAYGKIVLIP</sequence>
<keyword evidence="6" id="KW-0007">Acetylation</keyword>
<dbReference type="GO" id="GO:0003730">
    <property type="term" value="F:mRNA 3'-UTR binding"/>
    <property type="evidence" value="ECO:0007669"/>
    <property type="project" value="TreeGrafter"/>
</dbReference>
<dbReference type="InterPro" id="IPR013154">
    <property type="entry name" value="ADH-like_N"/>
</dbReference>
<keyword evidence="3" id="KW-0963">Cytoplasm</keyword>
<name>A0A2G6KEM0_9BACT</name>
<dbReference type="PANTHER" id="PTHR44154">
    <property type="entry name" value="QUINONE OXIDOREDUCTASE"/>
    <property type="match status" value="1"/>
</dbReference>
<dbReference type="CDD" id="cd08253">
    <property type="entry name" value="zeta_crystallin"/>
    <property type="match status" value="1"/>
</dbReference>
<evidence type="ECO:0000256" key="4">
    <source>
        <dbReference type="ARBA" id="ARBA00022857"/>
    </source>
</evidence>
<dbReference type="Proteomes" id="UP000230821">
    <property type="component" value="Unassembled WGS sequence"/>
</dbReference>
<dbReference type="InterPro" id="IPR020843">
    <property type="entry name" value="ER"/>
</dbReference>
<dbReference type="GO" id="GO:0005829">
    <property type="term" value="C:cytosol"/>
    <property type="evidence" value="ECO:0007669"/>
    <property type="project" value="TreeGrafter"/>
</dbReference>
<dbReference type="FunFam" id="3.40.50.720:FF:000244">
    <property type="entry name" value="quinone oxidoreductase"/>
    <property type="match status" value="1"/>
</dbReference>
<dbReference type="GO" id="GO:0070402">
    <property type="term" value="F:NADPH binding"/>
    <property type="evidence" value="ECO:0007669"/>
    <property type="project" value="TreeGrafter"/>
</dbReference>
<dbReference type="InterPro" id="IPR002364">
    <property type="entry name" value="Quin_OxRdtase/zeta-crystal_CS"/>
</dbReference>
<evidence type="ECO:0000256" key="3">
    <source>
        <dbReference type="ARBA" id="ARBA00022490"/>
    </source>
</evidence>
<dbReference type="AlphaFoldDB" id="A0A2G6KEM0"/>
<dbReference type="SUPFAM" id="SSF51735">
    <property type="entry name" value="NAD(P)-binding Rossmann-fold domains"/>
    <property type="match status" value="1"/>
</dbReference>
<dbReference type="GO" id="GO:0003960">
    <property type="term" value="F:quinone reductase (NADPH) activity"/>
    <property type="evidence" value="ECO:0007669"/>
    <property type="project" value="TreeGrafter"/>
</dbReference>
<comment type="caution">
    <text evidence="8">The sequence shown here is derived from an EMBL/GenBank/DDBJ whole genome shotgun (WGS) entry which is preliminary data.</text>
</comment>
<evidence type="ECO:0000256" key="5">
    <source>
        <dbReference type="ARBA" id="ARBA00022884"/>
    </source>
</evidence>
<dbReference type="PROSITE" id="PS01162">
    <property type="entry name" value="QOR_ZETA_CRYSTAL"/>
    <property type="match status" value="1"/>
</dbReference>